<evidence type="ECO:0000313" key="1">
    <source>
        <dbReference type="EMBL" id="HIU39941.1"/>
    </source>
</evidence>
<sequence length="137" mass="16448">MVQPINISWSKTKKNVEQTIAKYVYYSLSVDNGPTSKIKDDFTLDELSYITNTNSYIKLDPQERKTRIEFINYFRFSFNKLTTEERKIIYWTYLDKENNYDDRFIANNLGFSLGYYYIKKKETLIRFAYSLGVEETE</sequence>
<name>A0A9D1LIG0_9FIRM</name>
<gene>
    <name evidence="1" type="ORF">IAB68_01385</name>
</gene>
<organism evidence="1 2">
    <name type="scientific">Candidatus Aphodocola excrementigallinarum</name>
    <dbReference type="NCBI Taxonomy" id="2840670"/>
    <lineage>
        <taxon>Bacteria</taxon>
        <taxon>Bacillati</taxon>
        <taxon>Bacillota</taxon>
        <taxon>Bacilli</taxon>
        <taxon>Candidatus Aphodocola</taxon>
    </lineage>
</organism>
<accession>A0A9D1LIG0</accession>
<evidence type="ECO:0000313" key="2">
    <source>
        <dbReference type="Proteomes" id="UP000824074"/>
    </source>
</evidence>
<dbReference type="AlphaFoldDB" id="A0A9D1LIG0"/>
<reference evidence="1" key="1">
    <citation type="submission" date="2020-10" db="EMBL/GenBank/DDBJ databases">
        <authorList>
            <person name="Gilroy R."/>
        </authorList>
    </citation>
    <scope>NUCLEOTIDE SEQUENCE</scope>
    <source>
        <strain evidence="1">CHK193-30670</strain>
    </source>
</reference>
<dbReference type="Proteomes" id="UP000824074">
    <property type="component" value="Unassembled WGS sequence"/>
</dbReference>
<protein>
    <submittedName>
        <fullName evidence="1">Uncharacterized protein</fullName>
    </submittedName>
</protein>
<reference evidence="1" key="2">
    <citation type="journal article" date="2021" name="PeerJ">
        <title>Extensive microbial diversity within the chicken gut microbiome revealed by metagenomics and culture.</title>
        <authorList>
            <person name="Gilroy R."/>
            <person name="Ravi A."/>
            <person name="Getino M."/>
            <person name="Pursley I."/>
            <person name="Horton D.L."/>
            <person name="Alikhan N.F."/>
            <person name="Baker D."/>
            <person name="Gharbi K."/>
            <person name="Hall N."/>
            <person name="Watson M."/>
            <person name="Adriaenssens E.M."/>
            <person name="Foster-Nyarko E."/>
            <person name="Jarju S."/>
            <person name="Secka A."/>
            <person name="Antonio M."/>
            <person name="Oren A."/>
            <person name="Chaudhuri R.R."/>
            <person name="La Ragione R."/>
            <person name="Hildebrand F."/>
            <person name="Pallen M.J."/>
        </authorList>
    </citation>
    <scope>NUCLEOTIDE SEQUENCE</scope>
    <source>
        <strain evidence="1">CHK193-30670</strain>
    </source>
</reference>
<dbReference type="EMBL" id="DVMT01000015">
    <property type="protein sequence ID" value="HIU39941.1"/>
    <property type="molecule type" value="Genomic_DNA"/>
</dbReference>
<comment type="caution">
    <text evidence="1">The sequence shown here is derived from an EMBL/GenBank/DDBJ whole genome shotgun (WGS) entry which is preliminary data.</text>
</comment>
<proteinExistence type="predicted"/>